<gene>
    <name evidence="2" type="ORF">HX829_17420</name>
</gene>
<dbReference type="Proteomes" id="UP000582981">
    <property type="component" value="Unassembled WGS sequence"/>
</dbReference>
<name>A0A7Y7WFA6_9PSED</name>
<dbReference type="SUPFAM" id="SSF69118">
    <property type="entry name" value="AhpD-like"/>
    <property type="match status" value="1"/>
</dbReference>
<dbReference type="AlphaFoldDB" id="A0A7Y7WFA6"/>
<evidence type="ECO:0000313" key="2">
    <source>
        <dbReference type="EMBL" id="NWB48274.1"/>
    </source>
</evidence>
<accession>A0A7Y7WFA6</accession>
<reference evidence="2 3" key="1">
    <citation type="submission" date="2020-04" db="EMBL/GenBank/DDBJ databases">
        <title>Molecular characterization of pseudomonads from Agaricus bisporus reveal novel blotch 2 pathogens in Western Europe.</title>
        <authorList>
            <person name="Taparia T."/>
            <person name="Krijger M."/>
            <person name="Haynes E."/>
            <person name="Elpinstone J.G."/>
            <person name="Noble R."/>
            <person name="Van Der Wolf J."/>
        </authorList>
    </citation>
    <scope>NUCLEOTIDE SEQUENCE [LARGE SCALE GENOMIC DNA]</scope>
    <source>
        <strain evidence="2 3">F1001</strain>
    </source>
</reference>
<sequence>MTQRLNYFDAAPLGYKALFGVKSYLQSCGLDAHLIDLVYLRVSQINGCAFCISQHSRDLIKLGVSLDKVLLVPVWREGGALFDRRECAALAWAESVTRVHETEVPDEDFQAVCAVFGEKEVADLTLAIALMNALNRVGVSFRLVPASVRQHGETSNEQ</sequence>
<dbReference type="GO" id="GO:0051920">
    <property type="term" value="F:peroxiredoxin activity"/>
    <property type="evidence" value="ECO:0007669"/>
    <property type="project" value="InterPro"/>
</dbReference>
<proteinExistence type="predicted"/>
<feature type="domain" description="Carboxymuconolactone decarboxylase-like" evidence="1">
    <location>
        <begin position="23"/>
        <end position="94"/>
    </location>
</feature>
<organism evidence="2 3">
    <name type="scientific">Pseudomonas gingeri</name>
    <dbReference type="NCBI Taxonomy" id="117681"/>
    <lineage>
        <taxon>Bacteria</taxon>
        <taxon>Pseudomonadati</taxon>
        <taxon>Pseudomonadota</taxon>
        <taxon>Gammaproteobacteria</taxon>
        <taxon>Pseudomonadales</taxon>
        <taxon>Pseudomonadaceae</taxon>
        <taxon>Pseudomonas</taxon>
    </lineage>
</organism>
<dbReference type="EMBL" id="JACAPU010000018">
    <property type="protein sequence ID" value="NWB48274.1"/>
    <property type="molecule type" value="Genomic_DNA"/>
</dbReference>
<protein>
    <submittedName>
        <fullName evidence="2">Carboxymuconolactone decarboxylase family protein</fullName>
    </submittedName>
</protein>
<dbReference type="InterPro" id="IPR003779">
    <property type="entry name" value="CMD-like"/>
</dbReference>
<dbReference type="PANTHER" id="PTHR34846:SF10">
    <property type="entry name" value="CYTOPLASMIC PROTEIN"/>
    <property type="match status" value="1"/>
</dbReference>
<evidence type="ECO:0000313" key="3">
    <source>
        <dbReference type="Proteomes" id="UP000582981"/>
    </source>
</evidence>
<dbReference type="Pfam" id="PF02627">
    <property type="entry name" value="CMD"/>
    <property type="match status" value="1"/>
</dbReference>
<comment type="caution">
    <text evidence="2">The sequence shown here is derived from an EMBL/GenBank/DDBJ whole genome shotgun (WGS) entry which is preliminary data.</text>
</comment>
<dbReference type="PANTHER" id="PTHR34846">
    <property type="entry name" value="4-CARBOXYMUCONOLACTONE DECARBOXYLASE FAMILY PROTEIN (AFU_ORTHOLOGUE AFUA_6G11590)"/>
    <property type="match status" value="1"/>
</dbReference>
<dbReference type="NCBIfam" id="TIGR00778">
    <property type="entry name" value="ahpD_dom"/>
    <property type="match status" value="1"/>
</dbReference>
<dbReference type="Gene3D" id="1.20.1290.10">
    <property type="entry name" value="AhpD-like"/>
    <property type="match status" value="1"/>
</dbReference>
<evidence type="ECO:0000259" key="1">
    <source>
        <dbReference type="Pfam" id="PF02627"/>
    </source>
</evidence>
<dbReference type="InterPro" id="IPR029032">
    <property type="entry name" value="AhpD-like"/>
</dbReference>
<dbReference type="InterPro" id="IPR004675">
    <property type="entry name" value="AhpD_core"/>
</dbReference>
<dbReference type="RefSeq" id="WP_100944061.1">
    <property type="nucleotide sequence ID" value="NZ_JACAPU010000018.1"/>
</dbReference>